<evidence type="ECO:0000313" key="2">
    <source>
        <dbReference type="Proteomes" id="UP001195483"/>
    </source>
</evidence>
<proteinExistence type="predicted"/>
<reference evidence="1" key="3">
    <citation type="submission" date="2023-05" db="EMBL/GenBank/DDBJ databases">
        <authorList>
            <person name="Smith C.H."/>
        </authorList>
    </citation>
    <scope>NUCLEOTIDE SEQUENCE</scope>
    <source>
        <strain evidence="1">CHS0354</strain>
        <tissue evidence="1">Mantle</tissue>
    </source>
</reference>
<name>A0AAE0TL35_9BIVA</name>
<reference evidence="1" key="1">
    <citation type="journal article" date="2021" name="Genome Biol. Evol.">
        <title>A High-Quality Reference Genome for a Parasitic Bivalve with Doubly Uniparental Inheritance (Bivalvia: Unionida).</title>
        <authorList>
            <person name="Smith C.H."/>
        </authorList>
    </citation>
    <scope>NUCLEOTIDE SEQUENCE</scope>
    <source>
        <strain evidence="1">CHS0354</strain>
    </source>
</reference>
<comment type="caution">
    <text evidence="1">The sequence shown here is derived from an EMBL/GenBank/DDBJ whole genome shotgun (WGS) entry which is preliminary data.</text>
</comment>
<reference evidence="1" key="2">
    <citation type="journal article" date="2021" name="Genome Biol. Evol.">
        <title>Developing a high-quality reference genome for a parasitic bivalve with doubly uniparental inheritance (Bivalvia: Unionida).</title>
        <authorList>
            <person name="Smith C.H."/>
        </authorList>
    </citation>
    <scope>NUCLEOTIDE SEQUENCE</scope>
    <source>
        <strain evidence="1">CHS0354</strain>
        <tissue evidence="1">Mantle</tissue>
    </source>
</reference>
<accession>A0AAE0TL35</accession>
<sequence>HIFIVVAVKGMNLWIIAEREEVSMLIQICADVVGVNFMHMWCELVRRRMVSHFDVAATSRKYPQSVIFSMSFFEEILFGDRAKSSYEEGLLAMVCLYSDKEDSSAYHLLDEYEH</sequence>
<dbReference type="EMBL" id="JAEAOA010000858">
    <property type="protein sequence ID" value="KAK3611944.1"/>
    <property type="molecule type" value="Genomic_DNA"/>
</dbReference>
<gene>
    <name evidence="1" type="ORF">CHS0354_014019</name>
</gene>
<dbReference type="AlphaFoldDB" id="A0AAE0TL35"/>
<organism evidence="1 2">
    <name type="scientific">Potamilus streckersoni</name>
    <dbReference type="NCBI Taxonomy" id="2493646"/>
    <lineage>
        <taxon>Eukaryota</taxon>
        <taxon>Metazoa</taxon>
        <taxon>Spiralia</taxon>
        <taxon>Lophotrochozoa</taxon>
        <taxon>Mollusca</taxon>
        <taxon>Bivalvia</taxon>
        <taxon>Autobranchia</taxon>
        <taxon>Heteroconchia</taxon>
        <taxon>Palaeoheterodonta</taxon>
        <taxon>Unionida</taxon>
        <taxon>Unionoidea</taxon>
        <taxon>Unionidae</taxon>
        <taxon>Ambleminae</taxon>
        <taxon>Lampsilini</taxon>
        <taxon>Potamilus</taxon>
    </lineage>
</organism>
<protein>
    <submittedName>
        <fullName evidence="1">Uncharacterized protein</fullName>
    </submittedName>
</protein>
<keyword evidence="2" id="KW-1185">Reference proteome</keyword>
<evidence type="ECO:0000313" key="1">
    <source>
        <dbReference type="EMBL" id="KAK3611944.1"/>
    </source>
</evidence>
<feature type="non-terminal residue" evidence="1">
    <location>
        <position position="1"/>
    </location>
</feature>
<dbReference type="Proteomes" id="UP001195483">
    <property type="component" value="Unassembled WGS sequence"/>
</dbReference>